<reference evidence="2 3" key="2">
    <citation type="submission" date="2016-08" db="EMBL/GenBank/DDBJ databases">
        <title>Pervasive Adenine N6-methylation of Active Genes in Fungi.</title>
        <authorList>
            <consortium name="DOE Joint Genome Institute"/>
            <person name="Mondo S.J."/>
            <person name="Dannebaum R.O."/>
            <person name="Kuo R.C."/>
            <person name="Labutti K."/>
            <person name="Haridas S."/>
            <person name="Kuo A."/>
            <person name="Salamov A."/>
            <person name="Ahrendt S.R."/>
            <person name="Lipzen A."/>
            <person name="Sullivan W."/>
            <person name="Andreopoulos W.B."/>
            <person name="Clum A."/>
            <person name="Lindquist E."/>
            <person name="Daum C."/>
            <person name="Ramamoorthy G.K."/>
            <person name="Gryganskyi A."/>
            <person name="Culley D."/>
            <person name="Magnuson J.K."/>
            <person name="James T.Y."/>
            <person name="O'Malley M.A."/>
            <person name="Stajich J.E."/>
            <person name="Spatafora J.W."/>
            <person name="Visel A."/>
            <person name="Grigoriev I.V."/>
        </authorList>
    </citation>
    <scope>NUCLEOTIDE SEQUENCE [LARGE SCALE GENOMIC DNA]</scope>
    <source>
        <strain evidence="3">finn</strain>
    </source>
</reference>
<dbReference type="Proteomes" id="UP000193719">
    <property type="component" value="Unassembled WGS sequence"/>
</dbReference>
<reference evidence="2 3" key="1">
    <citation type="submission" date="2016-08" db="EMBL/GenBank/DDBJ databases">
        <title>Genomes of anaerobic fungi encode conserved fungal cellulosomes for biomass hydrolysis.</title>
        <authorList>
            <consortium name="DOE Joint Genome Institute"/>
            <person name="Haitjema C.H."/>
            <person name="Gilmore S.P."/>
            <person name="Henske J.K."/>
            <person name="Solomon K.V."/>
            <person name="De Groot R."/>
            <person name="Kuo A."/>
            <person name="Mondo S.J."/>
            <person name="Salamov A.A."/>
            <person name="Labutti K."/>
            <person name="Zhao Z."/>
            <person name="Chiniquy J."/>
            <person name="Barry K."/>
            <person name="Brewer H.M."/>
            <person name="Purvine S.O."/>
            <person name="Wright A.T."/>
            <person name="Boxma B."/>
            <person name="Van Alen T."/>
            <person name="Hackstein J.H."/>
            <person name="Baker S.E."/>
            <person name="Grigoriev I.V."/>
            <person name="O'Malley M.A."/>
        </authorList>
    </citation>
    <scope>NUCLEOTIDE SEQUENCE [LARGE SCALE GENOMIC DNA]</scope>
    <source>
        <strain evidence="3">finn</strain>
    </source>
</reference>
<name>A0A1Y1UUV4_9FUNG</name>
<dbReference type="EMBL" id="MCFH01000089">
    <property type="protein sequence ID" value="ORX41407.1"/>
    <property type="molecule type" value="Genomic_DNA"/>
</dbReference>
<feature type="domain" description="Methyltransferase type 11" evidence="1">
    <location>
        <begin position="111"/>
        <end position="182"/>
    </location>
</feature>
<evidence type="ECO:0000259" key="1">
    <source>
        <dbReference type="Pfam" id="PF08241"/>
    </source>
</evidence>
<proteinExistence type="predicted"/>
<dbReference type="InterPro" id="IPR013216">
    <property type="entry name" value="Methyltransf_11"/>
</dbReference>
<dbReference type="InterPro" id="IPR029063">
    <property type="entry name" value="SAM-dependent_MTases_sf"/>
</dbReference>
<dbReference type="AlphaFoldDB" id="A0A1Y1UUV4"/>
<sequence>MNQDVQVDVTYFNEINYLFMLLPNFDFKNQLHRLRHIFKNVETITENFSVEFIREIEGFPFNIRFESDLRNYSYKESRIEFNGRYFLAREYRRNFIRYRYRQWGDIHKWNHFRKIICVEPSPEKLKNLNKRISNSEIKNRIKIIPNNIQEATLNDHFDIATCFFALNDMTYTDISRMLKNIKSFINKTFIVLFFDYSLFSENIASPSLIYRKCCLRYSHGECDNIMYANIIDSNVTNHYECAINSAKVISIFKENGFELKNQYSIKEFPLLNKYQNKYSSFLKVVEFSNTNNY</sequence>
<gene>
    <name evidence="2" type="ORF">BCR36DRAFT_468340</name>
</gene>
<evidence type="ECO:0000313" key="3">
    <source>
        <dbReference type="Proteomes" id="UP000193719"/>
    </source>
</evidence>
<dbReference type="Pfam" id="PF08241">
    <property type="entry name" value="Methyltransf_11"/>
    <property type="match status" value="1"/>
</dbReference>
<dbReference type="Gene3D" id="3.40.50.150">
    <property type="entry name" value="Vaccinia Virus protein VP39"/>
    <property type="match status" value="1"/>
</dbReference>
<accession>A0A1Y1UUV4</accession>
<organism evidence="2 3">
    <name type="scientific">Piromyces finnis</name>
    <dbReference type="NCBI Taxonomy" id="1754191"/>
    <lineage>
        <taxon>Eukaryota</taxon>
        <taxon>Fungi</taxon>
        <taxon>Fungi incertae sedis</taxon>
        <taxon>Chytridiomycota</taxon>
        <taxon>Chytridiomycota incertae sedis</taxon>
        <taxon>Neocallimastigomycetes</taxon>
        <taxon>Neocallimastigales</taxon>
        <taxon>Neocallimastigaceae</taxon>
        <taxon>Piromyces</taxon>
    </lineage>
</organism>
<dbReference type="SUPFAM" id="SSF53335">
    <property type="entry name" value="S-adenosyl-L-methionine-dependent methyltransferases"/>
    <property type="match status" value="1"/>
</dbReference>
<dbReference type="GO" id="GO:0008757">
    <property type="term" value="F:S-adenosylmethionine-dependent methyltransferase activity"/>
    <property type="evidence" value="ECO:0007669"/>
    <property type="project" value="InterPro"/>
</dbReference>
<evidence type="ECO:0000313" key="2">
    <source>
        <dbReference type="EMBL" id="ORX41407.1"/>
    </source>
</evidence>
<comment type="caution">
    <text evidence="2">The sequence shown here is derived from an EMBL/GenBank/DDBJ whole genome shotgun (WGS) entry which is preliminary data.</text>
</comment>
<protein>
    <recommendedName>
        <fullName evidence="1">Methyltransferase type 11 domain-containing protein</fullName>
    </recommendedName>
</protein>
<keyword evidence="3" id="KW-1185">Reference proteome</keyword>